<reference evidence="3" key="2">
    <citation type="submission" date="2021-05" db="EMBL/GenBank/DDBJ databases">
        <title>The genome of the haptophyte Pavlova lutheri (Diacronema luteri, Pavlovales) - a model for lipid biosynthesis in eukaryotic algae.</title>
        <authorList>
            <person name="Hulatt C.J."/>
            <person name="Posewitz M.C."/>
        </authorList>
    </citation>
    <scope>NUCLEOTIDE SEQUENCE</scope>
    <source>
        <strain evidence="3">NIVA-4/92</strain>
    </source>
</reference>
<feature type="region of interest" description="Disordered" evidence="1">
    <location>
        <begin position="1"/>
        <end position="124"/>
    </location>
</feature>
<organism evidence="2">
    <name type="scientific">Diacronema lutheri</name>
    <name type="common">Unicellular marine alga</name>
    <name type="synonym">Monochrysis lutheri</name>
    <dbReference type="NCBI Taxonomy" id="2081491"/>
    <lineage>
        <taxon>Eukaryota</taxon>
        <taxon>Haptista</taxon>
        <taxon>Haptophyta</taxon>
        <taxon>Pavlovophyceae</taxon>
        <taxon>Pavlovales</taxon>
        <taxon>Pavlovaceae</taxon>
        <taxon>Diacronema</taxon>
    </lineage>
</organism>
<accession>A0A7R9URG1</accession>
<proteinExistence type="predicted"/>
<gene>
    <name evidence="3" type="ORF">KFE25_003303</name>
    <name evidence="2" type="ORF">PLUT1463_LOCUS8285</name>
</gene>
<sequence length="333" mass="34278">MGSGGSALEPKRVAPRGAPKPQLTASPSRPPALAAELPAGVGGVRDERQPRPEPAPALPLPTLVGELPADAGAVCDGSEPLPSSPPLPAAEARHAQPAVPPASVDPTLASTLADQPPPAPPELDVSALLQPFVSQPRVRSRTYAEVPIDNLAAAPNAPKPRRRNMSEGAVPIDAQSLSPLTASILATPGRQRAAAFASEGNGERHATLALPAKAVERYVQAILAAEGDVLPGNRRRAHTYSEVRLPVMHEMLAADGSALAPHAVQTKRRVASEAEVDLHGRAPPLGRVTAPRSRQRGGHFELPRMVELCPSGNMAGAPLAEAAPANAAPTCAA</sequence>
<feature type="region of interest" description="Disordered" evidence="1">
    <location>
        <begin position="153"/>
        <end position="173"/>
    </location>
</feature>
<dbReference type="Proteomes" id="UP000751190">
    <property type="component" value="Unassembled WGS sequence"/>
</dbReference>
<dbReference type="EMBL" id="JAGTXO010000013">
    <property type="protein sequence ID" value="KAG8464240.1"/>
    <property type="molecule type" value="Genomic_DNA"/>
</dbReference>
<evidence type="ECO:0000313" key="3">
    <source>
        <dbReference type="EMBL" id="KAG8464240.1"/>
    </source>
</evidence>
<name>A0A7R9URG1_DIALT</name>
<protein>
    <submittedName>
        <fullName evidence="2">Uncharacterized protein</fullName>
    </submittedName>
</protein>
<keyword evidence="4" id="KW-1185">Reference proteome</keyword>
<dbReference type="AlphaFoldDB" id="A0A7R9URG1"/>
<dbReference type="EMBL" id="HBEB01012866">
    <property type="protein sequence ID" value="CAD8273969.1"/>
    <property type="molecule type" value="Transcribed_RNA"/>
</dbReference>
<evidence type="ECO:0000313" key="2">
    <source>
        <dbReference type="EMBL" id="CAD8273969.1"/>
    </source>
</evidence>
<reference evidence="2" key="1">
    <citation type="submission" date="2021-01" db="EMBL/GenBank/DDBJ databases">
        <authorList>
            <person name="Corre E."/>
            <person name="Pelletier E."/>
            <person name="Niang G."/>
            <person name="Scheremetjew M."/>
            <person name="Finn R."/>
            <person name="Kale V."/>
            <person name="Holt S."/>
            <person name="Cochrane G."/>
            <person name="Meng A."/>
            <person name="Brown T."/>
            <person name="Cohen L."/>
        </authorList>
    </citation>
    <scope>NUCLEOTIDE SEQUENCE</scope>
    <source>
        <strain evidence="2">RCC1537</strain>
    </source>
</reference>
<evidence type="ECO:0000313" key="4">
    <source>
        <dbReference type="Proteomes" id="UP000751190"/>
    </source>
</evidence>
<evidence type="ECO:0000256" key="1">
    <source>
        <dbReference type="SAM" id="MobiDB-lite"/>
    </source>
</evidence>